<gene>
    <name evidence="2" type="ORF">HK097_002012</name>
</gene>
<comment type="caution">
    <text evidence="2">The sequence shown here is derived from an EMBL/GenBank/DDBJ whole genome shotgun (WGS) entry which is preliminary data.</text>
</comment>
<name>A0AAD5SBQ2_9FUNG</name>
<feature type="compositionally biased region" description="Low complexity" evidence="1">
    <location>
        <begin position="236"/>
        <end position="268"/>
    </location>
</feature>
<proteinExistence type="predicted"/>
<protein>
    <submittedName>
        <fullName evidence="2">Uncharacterized protein</fullName>
    </submittedName>
</protein>
<dbReference type="EMBL" id="JADGJD010001419">
    <property type="protein sequence ID" value="KAJ3042442.1"/>
    <property type="molecule type" value="Genomic_DNA"/>
</dbReference>
<sequence length="333" mass="36134">MQIRRNIKRKSPNYLPTYIEAQHLHAELRRRAGTLSLPPSYDIVEITMLDEHIPKWMLIDVPYEEERRRGEDERVIFGADDEEEGLIGGGARPEVRTFKGEEEEWFVVEVGGGEASGPGSTARGSFSSQSRVVVVKSKRHRAHTVARTELLSHPSSSSSSPPQMTQIGAGIATLHIANGSTTTVALDSNSNIISPPSSPSSPCSTSHQETTLLRSVLQVLNQDRQIHRQRSRSEVLPPTSTSTPTLTRLYPSPSSSSSPSTSSPLRPSITFQLPPTACVNENKAPFVTPERGRIRTLSMGGGTRAVRGMSMVDRGRAMVGAGSKGRSRGMSAG</sequence>
<keyword evidence="3" id="KW-1185">Reference proteome</keyword>
<feature type="region of interest" description="Disordered" evidence="1">
    <location>
        <begin position="187"/>
        <end position="209"/>
    </location>
</feature>
<feature type="compositionally biased region" description="Low complexity" evidence="1">
    <location>
        <begin position="188"/>
        <end position="206"/>
    </location>
</feature>
<dbReference type="Proteomes" id="UP001212841">
    <property type="component" value="Unassembled WGS sequence"/>
</dbReference>
<evidence type="ECO:0000313" key="3">
    <source>
        <dbReference type="Proteomes" id="UP001212841"/>
    </source>
</evidence>
<dbReference type="AlphaFoldDB" id="A0AAD5SBQ2"/>
<accession>A0AAD5SBQ2</accession>
<feature type="region of interest" description="Disordered" evidence="1">
    <location>
        <begin position="225"/>
        <end position="269"/>
    </location>
</feature>
<organism evidence="2 3">
    <name type="scientific">Rhizophlyctis rosea</name>
    <dbReference type="NCBI Taxonomy" id="64517"/>
    <lineage>
        <taxon>Eukaryota</taxon>
        <taxon>Fungi</taxon>
        <taxon>Fungi incertae sedis</taxon>
        <taxon>Chytridiomycota</taxon>
        <taxon>Chytridiomycota incertae sedis</taxon>
        <taxon>Chytridiomycetes</taxon>
        <taxon>Rhizophlyctidales</taxon>
        <taxon>Rhizophlyctidaceae</taxon>
        <taxon>Rhizophlyctis</taxon>
    </lineage>
</organism>
<evidence type="ECO:0000313" key="2">
    <source>
        <dbReference type="EMBL" id="KAJ3042442.1"/>
    </source>
</evidence>
<evidence type="ECO:0000256" key="1">
    <source>
        <dbReference type="SAM" id="MobiDB-lite"/>
    </source>
</evidence>
<reference evidence="2" key="1">
    <citation type="submission" date="2020-05" db="EMBL/GenBank/DDBJ databases">
        <title>Phylogenomic resolution of chytrid fungi.</title>
        <authorList>
            <person name="Stajich J.E."/>
            <person name="Amses K."/>
            <person name="Simmons R."/>
            <person name="Seto K."/>
            <person name="Myers J."/>
            <person name="Bonds A."/>
            <person name="Quandt C.A."/>
            <person name="Barry K."/>
            <person name="Liu P."/>
            <person name="Grigoriev I."/>
            <person name="Longcore J.E."/>
            <person name="James T.Y."/>
        </authorList>
    </citation>
    <scope>NUCLEOTIDE SEQUENCE</scope>
    <source>
        <strain evidence="2">JEL0318</strain>
    </source>
</reference>